<dbReference type="KEGG" id="lsf:I8J32_001745"/>
<proteinExistence type="predicted"/>
<protein>
    <submittedName>
        <fullName evidence="3">Lytic murein transglycosylase</fullName>
    </submittedName>
</protein>
<reference evidence="3 4" key="1">
    <citation type="submission" date="2021-03" db="EMBL/GenBank/DDBJ databases">
        <title>Lysobacter sp. nov. isolated from soil of gangwondo yeongwol, south Korea.</title>
        <authorList>
            <person name="Kim K.R."/>
            <person name="Kim K.H."/>
            <person name="Jeon C.O."/>
        </authorList>
    </citation>
    <scope>NUCLEOTIDE SEQUENCE [LARGE SCALE GENOMIC DNA]</scope>
    <source>
        <strain evidence="3 4">R19</strain>
    </source>
</reference>
<gene>
    <name evidence="3" type="ORF">I8J32_001745</name>
</gene>
<keyword evidence="4" id="KW-1185">Reference proteome</keyword>
<evidence type="ECO:0000259" key="2">
    <source>
        <dbReference type="Pfam" id="PF10026"/>
    </source>
</evidence>
<dbReference type="Pfam" id="PF10026">
    <property type="entry name" value="DUF2268"/>
    <property type="match status" value="1"/>
</dbReference>
<dbReference type="EMBL" id="CP071518">
    <property type="protein sequence ID" value="QSX78691.1"/>
    <property type="molecule type" value="Genomic_DNA"/>
</dbReference>
<dbReference type="InterPro" id="IPR018728">
    <property type="entry name" value="DUF2268"/>
</dbReference>
<dbReference type="Proteomes" id="UP000639274">
    <property type="component" value="Chromosome"/>
</dbReference>
<name>A0A974Y5G1_9GAMM</name>
<organism evidence="3 4">
    <name type="scientific">Agrilutibacter solisilvae</name>
    <dbReference type="NCBI Taxonomy" id="2763317"/>
    <lineage>
        <taxon>Bacteria</taxon>
        <taxon>Pseudomonadati</taxon>
        <taxon>Pseudomonadota</taxon>
        <taxon>Gammaproteobacteria</taxon>
        <taxon>Lysobacterales</taxon>
        <taxon>Lysobacteraceae</taxon>
        <taxon>Agrilutibacter</taxon>
    </lineage>
</organism>
<accession>A0A974Y5G1</accession>
<evidence type="ECO:0000313" key="4">
    <source>
        <dbReference type="Proteomes" id="UP000639274"/>
    </source>
</evidence>
<feature type="region of interest" description="Disordered" evidence="1">
    <location>
        <begin position="327"/>
        <end position="358"/>
    </location>
</feature>
<evidence type="ECO:0000256" key="1">
    <source>
        <dbReference type="SAM" id="MobiDB-lite"/>
    </source>
</evidence>
<feature type="domain" description="DUF2268" evidence="2">
    <location>
        <begin position="198"/>
        <end position="308"/>
    </location>
</feature>
<dbReference type="AlphaFoldDB" id="A0A974Y5G1"/>
<sequence length="358" mass="38725">MRRNSMEAANVSDGSTCQPLSSTRRVSAFTAALAAVTVLASCAPTAQSTRPVGSARPVHEPVIEIDDVARFYRLYDATAGQPTAEQLQQYIDGGSPGLRVFAEQRRTTGVRIAEAIAKTPATFAQARRCADALPRVRERLGDAMAELGRLYPAARFPPVTIAVGRGRPVGIGSPVTGVQIGLEALCATDFLNPDVEDRFVHVIAHEFVHVQQATEMTDAKNPTVLEASLMEGSAEFATELISGSVAYAYLPALVAGREAQIETRFVADQAKTDLSDWIGNSTPEQPGELGYWVGYRIAKAYYQRAPDKREALREILQMRDAPAFLAASGWHPRKVKPKSTQTSNAPPRATHGEEPKNP</sequence>
<evidence type="ECO:0000313" key="3">
    <source>
        <dbReference type="EMBL" id="QSX78691.1"/>
    </source>
</evidence>
<feature type="region of interest" description="Disordered" evidence="1">
    <location>
        <begin position="1"/>
        <end position="20"/>
    </location>
</feature>
<dbReference type="RefSeq" id="WP_200615563.1">
    <property type="nucleotide sequence ID" value="NZ_CP071518.1"/>
</dbReference>